<feature type="compositionally biased region" description="Polar residues" evidence="11">
    <location>
        <begin position="1095"/>
        <end position="1114"/>
    </location>
</feature>
<feature type="domain" description="C2H2-type" evidence="12">
    <location>
        <begin position="1159"/>
        <end position="1187"/>
    </location>
</feature>
<evidence type="ECO:0000256" key="9">
    <source>
        <dbReference type="ARBA" id="ARBA00023242"/>
    </source>
</evidence>
<feature type="domain" description="C2H2-type" evidence="12">
    <location>
        <begin position="434"/>
        <end position="462"/>
    </location>
</feature>
<dbReference type="PROSITE" id="PS50157">
    <property type="entry name" value="ZINC_FINGER_C2H2_2"/>
    <property type="match status" value="14"/>
</dbReference>
<feature type="domain" description="C2H2-type" evidence="12">
    <location>
        <begin position="1451"/>
        <end position="1478"/>
    </location>
</feature>
<evidence type="ECO:0000256" key="2">
    <source>
        <dbReference type="ARBA" id="ARBA00022723"/>
    </source>
</evidence>
<keyword evidence="2" id="KW-0479">Metal-binding</keyword>
<dbReference type="FunFam" id="3.30.160.60:FF:000184">
    <property type="entry name" value="Zinc finger protein 333"/>
    <property type="match status" value="1"/>
</dbReference>
<feature type="domain" description="C2H2-type" evidence="12">
    <location>
        <begin position="1280"/>
        <end position="1303"/>
    </location>
</feature>
<dbReference type="GO" id="GO:0001228">
    <property type="term" value="F:DNA-binding transcription activator activity, RNA polymerase II-specific"/>
    <property type="evidence" value="ECO:0007669"/>
    <property type="project" value="TreeGrafter"/>
</dbReference>
<dbReference type="Pfam" id="PF13894">
    <property type="entry name" value="zf-C2H2_4"/>
    <property type="match status" value="1"/>
</dbReference>
<accession>A0A0P4W3X7</accession>
<feature type="domain" description="C2H2-type" evidence="12">
    <location>
        <begin position="1216"/>
        <end position="1246"/>
    </location>
</feature>
<keyword evidence="9" id="KW-0539">Nucleus</keyword>
<evidence type="ECO:0000256" key="3">
    <source>
        <dbReference type="ARBA" id="ARBA00022737"/>
    </source>
</evidence>
<dbReference type="Pfam" id="PF26177">
    <property type="entry name" value="zf_C2H2_17_1st"/>
    <property type="match status" value="1"/>
</dbReference>
<sequence length="1663" mass="187889">MEVTDVNQLMSLIESGTVSIICDSSQLEESSGDIDSSVLVSDEASNTASILNQSLGGPLVVREDGETKKTDAINTSCSVHDEFRGLSQNAKEKRLDKYQPECSQDKSSAQLQLTADQYFIQMSDGQIIQVLGTLEQDAEEEALPEAPLEEGVSEAIPGHAEDPRDGVQILVVGSNSGEDMYLISTPDKDTEDSDLRTSVTPEVKNNTLLEDAEETTMIQPNSAMLPTLPPSEEEDTLNLSEVEDDNCQENLLQDSIHNEDVKFDSKLQGSVHMESTKHKPRLQSNKGTDKLPYLPLGSQLCNKYILLSESPVQKNNQKKYLKGKQTVSLKIPTKSLKEGTLVKTDRGDMIAYDLSSVSQLKQPSRQKSKLHTIASMFGSAMKVLRPAAESKNEVPPKSTCKEFSVFSCNDCSAVLHSKRSLQNHYRKYHKDWEEECFICGKKFLNAQYVRSHIQELHSSEKSFQCRMCSYKCETLKDLLKHHKCHKESRICSYCGRKYITQKLYKKHVITCQERRKSQSSKSICELPPSSGNLPGGEEHCQKPLYGDEDNSTYMNEDNIGMSNSTDTSNIRKKLSKTSVDPKPMKKDADFKFESIHYHKQAKKMAREQLSQPVQRPSRAGRERTHRCYLCFKLFSTAAALMSHKENYHLVKSERPVRVKTDAALDEEEDFVDADTKKEDIASFKNGPEEVVIKEEPTELSEGLENVTIVVDESINSPHIIKPFCIACKGYTNIDFRKHSKWFSQIPDDCQSDMLQKFQQFLPCSFDPSSLVEPWMLCKKCVILIDRIADMEEKLSLMKNDLLSRVRGNSGTCGIVKQNVSSSESVNEDSQTQVVPGSIKAHTKGIEKNLSDIEAYMKDTCEIMEITKPQKRPGRPKKYIREKLTPVLMEDKYGGESVSDIVKFITHDLVKKKQENKEVDLAVTNNPDSKTEDKESLSKITLQSNVTFDDVKVKQEPMQCDSDSCNSEAVSWKVISFTSQSNQFGDACTKPKKRDHTDSQSVSTEMILRNLEAISETDSQNENLELKSSQSIAFADTKSQSYCENYSENLSSPRKSHDLNIMGEDRCNVPETLDTGEPYDSKNSIQDGLETYNNITQESSTSNDEQSEKLSSTSSMEDKQTDNPTSDTLVPIIQGKKKAEIQEERSKMCYRVETILGKPWRCRECHKMFSTQRGACDHYAASHKGKNYSCEQCSVSYVRKRDLIGHYNKMHLNIKPYKCKFSECQMKFSSHGQLYRHMQSVHNTKKDKHECHICGASFAEKRYRDAHIQVCLSKISGSAPHKCPFCHKAFKLARYLQLHLRTVHWLKDEQFLCEICDKVLTDKKNVIIHMKSHMGETKAKCKVCGKEFNRKSYLWTHMRTHTNQRPYKCNFCTKAFTQYSTWKNHERTHTGEKPYKCYICSANFATSSSLSKHVQYSHYNIRDYECDICKKKFISKAKVEEHVKVHTGEKPFKCHVCNRAFNKKNNLKNHMYVHSANKKYKCEICGGSFMRKSTIENHILEHHKFEFVLNSNSEDKDADVEVSTSQFISMKGIDDVPTEDSYIIVFANEDEELSDSKEMQVTVLAEDTISSQTGMTKASIGAPSDSSEAMTSVGSSTNVLSEVILDDPASRSSDALTTLIANGISPSITIPEGSNASVNQVMEIDDNSFRLVAAADTTAPLYSG</sequence>
<protein>
    <recommendedName>
        <fullName evidence="12">C2H2-type domain-containing protein</fullName>
    </recommendedName>
</protein>
<dbReference type="EMBL" id="GDRN01089868">
    <property type="protein sequence ID" value="JAI60587.1"/>
    <property type="molecule type" value="Transcribed_RNA"/>
</dbReference>
<feature type="region of interest" description="Disordered" evidence="11">
    <location>
        <begin position="1066"/>
        <end position="1085"/>
    </location>
</feature>
<feature type="domain" description="C2H2-type" evidence="12">
    <location>
        <begin position="1479"/>
        <end position="1501"/>
    </location>
</feature>
<proteinExistence type="predicted"/>
<evidence type="ECO:0000256" key="1">
    <source>
        <dbReference type="ARBA" id="ARBA00004123"/>
    </source>
</evidence>
<keyword evidence="5" id="KW-0862">Zinc</keyword>
<dbReference type="GO" id="GO:0008270">
    <property type="term" value="F:zinc ion binding"/>
    <property type="evidence" value="ECO:0007669"/>
    <property type="project" value="UniProtKB-KW"/>
</dbReference>
<feature type="domain" description="C2H2-type" evidence="12">
    <location>
        <begin position="1394"/>
        <end position="1422"/>
    </location>
</feature>
<feature type="domain" description="C2H2-type" evidence="12">
    <location>
        <begin position="1338"/>
        <end position="1365"/>
    </location>
</feature>
<dbReference type="PANTHER" id="PTHR24393:SF34">
    <property type="entry name" value="PR_SET DOMAIN 13"/>
    <property type="match status" value="1"/>
</dbReference>
<reference evidence="13" key="1">
    <citation type="submission" date="2015-09" db="EMBL/GenBank/DDBJ databases">
        <title>Scylla olivacea transcriptome.</title>
        <authorList>
            <person name="Ikhwanuddin M."/>
        </authorList>
    </citation>
    <scope>NUCLEOTIDE SEQUENCE</scope>
</reference>
<evidence type="ECO:0000256" key="5">
    <source>
        <dbReference type="ARBA" id="ARBA00022833"/>
    </source>
</evidence>
<dbReference type="GO" id="GO:0005634">
    <property type="term" value="C:nucleus"/>
    <property type="evidence" value="ECO:0007669"/>
    <property type="project" value="UniProtKB-SubCell"/>
</dbReference>
<dbReference type="Gene3D" id="3.30.160.60">
    <property type="entry name" value="Classic Zinc Finger"/>
    <property type="match status" value="10"/>
</dbReference>
<feature type="domain" description="C2H2-type" evidence="12">
    <location>
        <begin position="1423"/>
        <end position="1450"/>
    </location>
</feature>
<evidence type="ECO:0000313" key="13">
    <source>
        <dbReference type="EMBL" id="JAI60587.1"/>
    </source>
</evidence>
<evidence type="ECO:0000259" key="12">
    <source>
        <dbReference type="PROSITE" id="PS50157"/>
    </source>
</evidence>
<dbReference type="InterPro" id="IPR059009">
    <property type="entry name" value="Znf_C2H2_17_1st"/>
</dbReference>
<feature type="domain" description="C2H2-type" evidence="12">
    <location>
        <begin position="1310"/>
        <end position="1337"/>
    </location>
</feature>
<dbReference type="FunFam" id="3.30.160.60:FF:001450">
    <property type="entry name" value="zinc finger protein 774"/>
    <property type="match status" value="1"/>
</dbReference>
<feature type="domain" description="C2H2-type" evidence="12">
    <location>
        <begin position="625"/>
        <end position="655"/>
    </location>
</feature>
<keyword evidence="3" id="KW-0677">Repeat</keyword>
<dbReference type="Pfam" id="PF00096">
    <property type="entry name" value="zf-C2H2"/>
    <property type="match status" value="6"/>
</dbReference>
<dbReference type="InterPro" id="IPR013087">
    <property type="entry name" value="Znf_C2H2_type"/>
</dbReference>
<evidence type="ECO:0000256" key="11">
    <source>
        <dbReference type="SAM" id="MobiDB-lite"/>
    </source>
</evidence>
<dbReference type="SUPFAM" id="SSF57667">
    <property type="entry name" value="beta-beta-alpha zinc fingers"/>
    <property type="match status" value="7"/>
</dbReference>
<dbReference type="PROSITE" id="PS00028">
    <property type="entry name" value="ZINC_FINGER_C2H2_1"/>
    <property type="match status" value="14"/>
</dbReference>
<dbReference type="PANTHER" id="PTHR24393">
    <property type="entry name" value="ZINC FINGER PROTEIN"/>
    <property type="match status" value="1"/>
</dbReference>
<feature type="region of interest" description="Disordered" evidence="11">
    <location>
        <begin position="1095"/>
        <end position="1133"/>
    </location>
</feature>
<keyword evidence="6" id="KW-0805">Transcription regulation</keyword>
<feature type="region of interest" description="Disordered" evidence="11">
    <location>
        <begin position="1573"/>
        <end position="1592"/>
    </location>
</feature>
<dbReference type="InterPro" id="IPR036236">
    <property type="entry name" value="Znf_C2H2_sf"/>
</dbReference>
<evidence type="ECO:0000256" key="7">
    <source>
        <dbReference type="ARBA" id="ARBA00023125"/>
    </source>
</evidence>
<name>A0A0P4W3X7_SCYOL</name>
<organism evidence="13">
    <name type="scientific">Scylla olivacea</name>
    <name type="common">Orange mud crab</name>
    <name type="synonym">Cancer olivacea</name>
    <dbReference type="NCBI Taxonomy" id="85551"/>
    <lineage>
        <taxon>Eukaryota</taxon>
        <taxon>Metazoa</taxon>
        <taxon>Ecdysozoa</taxon>
        <taxon>Arthropoda</taxon>
        <taxon>Crustacea</taxon>
        <taxon>Multicrustacea</taxon>
        <taxon>Malacostraca</taxon>
        <taxon>Eumalacostraca</taxon>
        <taxon>Eucarida</taxon>
        <taxon>Decapoda</taxon>
        <taxon>Pleocyemata</taxon>
        <taxon>Brachyura</taxon>
        <taxon>Eubrachyura</taxon>
        <taxon>Portunoidea</taxon>
        <taxon>Portunidae</taxon>
        <taxon>Portuninae</taxon>
        <taxon>Scylla</taxon>
    </lineage>
</organism>
<evidence type="ECO:0000256" key="6">
    <source>
        <dbReference type="ARBA" id="ARBA00023015"/>
    </source>
</evidence>
<dbReference type="GO" id="GO:0000978">
    <property type="term" value="F:RNA polymerase II cis-regulatory region sequence-specific DNA binding"/>
    <property type="evidence" value="ECO:0007669"/>
    <property type="project" value="TreeGrafter"/>
</dbReference>
<comment type="subcellular location">
    <subcellularLocation>
        <location evidence="1">Nucleus</location>
    </subcellularLocation>
</comment>
<keyword evidence="8" id="KW-0804">Transcription</keyword>
<feature type="domain" description="C2H2-type" evidence="12">
    <location>
        <begin position="406"/>
        <end position="434"/>
    </location>
</feature>
<feature type="region of interest" description="Disordered" evidence="11">
    <location>
        <begin position="269"/>
        <end position="291"/>
    </location>
</feature>
<evidence type="ECO:0000256" key="10">
    <source>
        <dbReference type="PROSITE-ProRule" id="PRU00042"/>
    </source>
</evidence>
<keyword evidence="4 10" id="KW-0863">Zinc-finger</keyword>
<dbReference type="SMART" id="SM00355">
    <property type="entry name" value="ZnF_C2H2"/>
    <property type="match status" value="17"/>
</dbReference>
<dbReference type="FunFam" id="3.30.160.60:FF:000130">
    <property type="entry name" value="Spalt-like transcription factor 4"/>
    <property type="match status" value="1"/>
</dbReference>
<feature type="domain" description="C2H2-type" evidence="12">
    <location>
        <begin position="1366"/>
        <end position="1393"/>
    </location>
</feature>
<evidence type="ECO:0000256" key="4">
    <source>
        <dbReference type="ARBA" id="ARBA00022771"/>
    </source>
</evidence>
<feature type="compositionally biased region" description="Polar residues" evidence="11">
    <location>
        <begin position="1583"/>
        <end position="1592"/>
    </location>
</feature>
<keyword evidence="7" id="KW-0238">DNA-binding</keyword>
<feature type="domain" description="C2H2-type" evidence="12">
    <location>
        <begin position="1187"/>
        <end position="1215"/>
    </location>
</feature>
<evidence type="ECO:0000256" key="8">
    <source>
        <dbReference type="ARBA" id="ARBA00023163"/>
    </source>
</evidence>